<protein>
    <submittedName>
        <fullName evidence="1">Predicted protein</fullName>
    </submittedName>
</protein>
<gene>
    <name evidence="1" type="ORF">NAEGRDRAFT_69909</name>
</gene>
<dbReference type="AlphaFoldDB" id="D2VLV1"/>
<dbReference type="Proteomes" id="UP000006671">
    <property type="component" value="Unassembled WGS sequence"/>
</dbReference>
<proteinExistence type="predicted"/>
<name>D2VLV1_NAEGR</name>
<dbReference type="RefSeq" id="XP_002674949.1">
    <property type="nucleotide sequence ID" value="XM_002674903.1"/>
</dbReference>
<keyword evidence="2" id="KW-1185">Reference proteome</keyword>
<dbReference type="EMBL" id="GG738881">
    <property type="protein sequence ID" value="EFC42205.1"/>
    <property type="molecule type" value="Genomic_DNA"/>
</dbReference>
<accession>D2VLV1</accession>
<dbReference type="InParanoid" id="D2VLV1"/>
<reference evidence="1 2" key="1">
    <citation type="journal article" date="2010" name="Cell">
        <title>The genome of Naegleria gruberi illuminates early eukaryotic versatility.</title>
        <authorList>
            <person name="Fritz-Laylin L.K."/>
            <person name="Prochnik S.E."/>
            <person name="Ginger M.L."/>
            <person name="Dacks J.B."/>
            <person name="Carpenter M.L."/>
            <person name="Field M.C."/>
            <person name="Kuo A."/>
            <person name="Paredez A."/>
            <person name="Chapman J."/>
            <person name="Pham J."/>
            <person name="Shu S."/>
            <person name="Neupane R."/>
            <person name="Cipriano M."/>
            <person name="Mancuso J."/>
            <person name="Tu H."/>
            <person name="Salamov A."/>
            <person name="Lindquist E."/>
            <person name="Shapiro H."/>
            <person name="Lucas S."/>
            <person name="Grigoriev I.V."/>
            <person name="Cande W.Z."/>
            <person name="Fulton C."/>
            <person name="Rokhsar D.S."/>
            <person name="Dawson S.C."/>
        </authorList>
    </citation>
    <scope>NUCLEOTIDE SEQUENCE [LARGE SCALE GENOMIC DNA]</scope>
    <source>
        <strain evidence="1 2">NEG-M</strain>
    </source>
</reference>
<dbReference type="VEuPathDB" id="AmoebaDB:NAEGRDRAFT_69909"/>
<organism evidence="2">
    <name type="scientific">Naegleria gruberi</name>
    <name type="common">Amoeba</name>
    <dbReference type="NCBI Taxonomy" id="5762"/>
    <lineage>
        <taxon>Eukaryota</taxon>
        <taxon>Discoba</taxon>
        <taxon>Heterolobosea</taxon>
        <taxon>Tetramitia</taxon>
        <taxon>Eutetramitia</taxon>
        <taxon>Vahlkampfiidae</taxon>
        <taxon>Naegleria</taxon>
    </lineage>
</organism>
<dbReference type="GeneID" id="8851696"/>
<evidence type="ECO:0000313" key="2">
    <source>
        <dbReference type="Proteomes" id="UP000006671"/>
    </source>
</evidence>
<dbReference type="KEGG" id="ngr:NAEGRDRAFT_69909"/>
<evidence type="ECO:0000313" key="1">
    <source>
        <dbReference type="EMBL" id="EFC42205.1"/>
    </source>
</evidence>
<sequence length="130" mass="14863">MGNSTSQDGTSTTNTNGENVINFDLFGGSTDDQVVVVTRDFSLDLVDYINYDDQYMEKKYPGFKEQQAHFDALLDSFTRCNLDVETYFHDLKVPAEYSQGFIEICPMNDYTKFRTGKVCLLVVDVVLDYF</sequence>